<dbReference type="Proteomes" id="UP001528672">
    <property type="component" value="Unassembled WGS sequence"/>
</dbReference>
<proteinExistence type="predicted"/>
<evidence type="ECO:0000256" key="1">
    <source>
        <dbReference type="SAM" id="Phobius"/>
    </source>
</evidence>
<organism evidence="2 3">
    <name type="scientific">Curvibacter microcysteis</name>
    <dbReference type="NCBI Taxonomy" id="3026419"/>
    <lineage>
        <taxon>Bacteria</taxon>
        <taxon>Pseudomonadati</taxon>
        <taxon>Pseudomonadota</taxon>
        <taxon>Betaproteobacteria</taxon>
        <taxon>Burkholderiales</taxon>
        <taxon>Comamonadaceae</taxon>
        <taxon>Curvibacter</taxon>
    </lineage>
</organism>
<keyword evidence="1" id="KW-1133">Transmembrane helix</keyword>
<dbReference type="EMBL" id="JAQSIO010000016">
    <property type="protein sequence ID" value="MDD0817189.1"/>
    <property type="molecule type" value="Genomic_DNA"/>
</dbReference>
<dbReference type="RefSeq" id="WP_273929658.1">
    <property type="nucleotide sequence ID" value="NZ_JAQSIO010000016.1"/>
</dbReference>
<reference evidence="2 3" key="1">
    <citation type="submission" date="2023-02" db="EMBL/GenBank/DDBJ databases">
        <title>Bacterial whole genome sequence for Curvibacter sp. HBC28.</title>
        <authorList>
            <person name="Le V."/>
            <person name="Ko S.-R."/>
            <person name="Ahn C.-Y."/>
            <person name="Oh H.-M."/>
        </authorList>
    </citation>
    <scope>NUCLEOTIDE SEQUENCE [LARGE SCALE GENOMIC DNA]</scope>
    <source>
        <strain evidence="2 3">HBC28</strain>
    </source>
</reference>
<keyword evidence="3" id="KW-1185">Reference proteome</keyword>
<gene>
    <name evidence="2" type="ORF">PSQ39_21320</name>
</gene>
<feature type="transmembrane region" description="Helical" evidence="1">
    <location>
        <begin position="115"/>
        <end position="133"/>
    </location>
</feature>
<accession>A0ABT5MMK1</accession>
<comment type="caution">
    <text evidence="2">The sequence shown here is derived from an EMBL/GenBank/DDBJ whole genome shotgun (WGS) entry which is preliminary data.</text>
</comment>
<keyword evidence="1" id="KW-0472">Membrane</keyword>
<evidence type="ECO:0000313" key="3">
    <source>
        <dbReference type="Proteomes" id="UP001528672"/>
    </source>
</evidence>
<protein>
    <submittedName>
        <fullName evidence="2">Uncharacterized protein</fullName>
    </submittedName>
</protein>
<sequence length="139" mass="15871">MRENPDGKQSIAEAIKAAPKAPRLADVEIPMPPEQEIAQPMYRPFFPEPPPTPISLKLEDLRAMNEDQLMRFLTTEIRHEQRPLDDGTKMAITSELLRRQAEKFKRPAWWKDHNFWLGFVAAATGTVAVALAIRDLLVK</sequence>
<evidence type="ECO:0000313" key="2">
    <source>
        <dbReference type="EMBL" id="MDD0817189.1"/>
    </source>
</evidence>
<name>A0ABT5MMK1_9BURK</name>
<keyword evidence="1" id="KW-0812">Transmembrane</keyword>